<dbReference type="PANTHER" id="PTHR33221">
    <property type="entry name" value="WINGED HELIX-TURN-HELIX TRANSCRIPTIONAL REGULATOR, RRF2 FAMILY"/>
    <property type="match status" value="1"/>
</dbReference>
<dbReference type="InterPro" id="IPR000944">
    <property type="entry name" value="Tscrpt_reg_Rrf2"/>
</dbReference>
<reference evidence="2" key="1">
    <citation type="journal article" date="2014" name="Int. J. Syst. Evol. Microbiol.">
        <title>Complete genome sequence of Corynebacterium casei LMG S-19264T (=DSM 44701T), isolated from a smear-ripened cheese.</title>
        <authorList>
            <consortium name="US DOE Joint Genome Institute (JGI-PGF)"/>
            <person name="Walter F."/>
            <person name="Albersmeier A."/>
            <person name="Kalinowski J."/>
            <person name="Ruckert C."/>
        </authorList>
    </citation>
    <scope>NUCLEOTIDE SEQUENCE</scope>
    <source>
        <strain evidence="2">CGMCC 1.15425</strain>
    </source>
</reference>
<keyword evidence="1" id="KW-0238">DNA-binding</keyword>
<accession>A0A916QLN6</accession>
<reference evidence="2" key="2">
    <citation type="submission" date="2020-09" db="EMBL/GenBank/DDBJ databases">
        <authorList>
            <person name="Sun Q."/>
            <person name="Zhou Y."/>
        </authorList>
    </citation>
    <scope>NUCLEOTIDE SEQUENCE</scope>
    <source>
        <strain evidence="2">CGMCC 1.15425</strain>
    </source>
</reference>
<dbReference type="Proteomes" id="UP000627715">
    <property type="component" value="Unassembled WGS sequence"/>
</dbReference>
<dbReference type="InterPro" id="IPR036388">
    <property type="entry name" value="WH-like_DNA-bd_sf"/>
</dbReference>
<comment type="caution">
    <text evidence="2">The sequence shown here is derived from an EMBL/GenBank/DDBJ whole genome shotgun (WGS) entry which is preliminary data.</text>
</comment>
<dbReference type="AlphaFoldDB" id="A0A916QLN6"/>
<dbReference type="Pfam" id="PF02082">
    <property type="entry name" value="Rrf2"/>
    <property type="match status" value="1"/>
</dbReference>
<protein>
    <submittedName>
        <fullName evidence="2">Rrf2 family transcriptional regulator</fullName>
    </submittedName>
</protein>
<dbReference type="Gene3D" id="1.10.10.10">
    <property type="entry name" value="Winged helix-like DNA-binding domain superfamily/Winged helix DNA-binding domain"/>
    <property type="match status" value="1"/>
</dbReference>
<gene>
    <name evidence="2" type="ORF">GCM10011403_28900</name>
</gene>
<evidence type="ECO:0000313" key="2">
    <source>
        <dbReference type="EMBL" id="GFZ83525.1"/>
    </source>
</evidence>
<dbReference type="InterPro" id="IPR036390">
    <property type="entry name" value="WH_DNA-bd_sf"/>
</dbReference>
<dbReference type="PROSITE" id="PS01332">
    <property type="entry name" value="HTH_RRF2_1"/>
    <property type="match status" value="1"/>
</dbReference>
<dbReference type="PANTHER" id="PTHR33221:SF4">
    <property type="entry name" value="HTH-TYPE TRANSCRIPTIONAL REPRESSOR NSRR"/>
    <property type="match status" value="1"/>
</dbReference>
<dbReference type="GO" id="GO:0003677">
    <property type="term" value="F:DNA binding"/>
    <property type="evidence" value="ECO:0007669"/>
    <property type="project" value="UniProtKB-KW"/>
</dbReference>
<name>A0A916QLN6_9GAMM</name>
<evidence type="ECO:0000313" key="3">
    <source>
        <dbReference type="Proteomes" id="UP000627715"/>
    </source>
</evidence>
<dbReference type="InterPro" id="IPR030489">
    <property type="entry name" value="TR_Rrf2-type_CS"/>
</dbReference>
<dbReference type="RefSeq" id="WP_068810727.1">
    <property type="nucleotide sequence ID" value="NZ_BMIY01000014.1"/>
</dbReference>
<evidence type="ECO:0000256" key="1">
    <source>
        <dbReference type="ARBA" id="ARBA00023125"/>
    </source>
</evidence>
<dbReference type="SUPFAM" id="SSF46785">
    <property type="entry name" value="Winged helix' DNA-binding domain"/>
    <property type="match status" value="1"/>
</dbReference>
<dbReference type="GO" id="GO:0005829">
    <property type="term" value="C:cytosol"/>
    <property type="evidence" value="ECO:0007669"/>
    <property type="project" value="TreeGrafter"/>
</dbReference>
<organism evidence="2 3">
    <name type="scientific">Pseudohongiella nitratireducens</name>
    <dbReference type="NCBI Taxonomy" id="1768907"/>
    <lineage>
        <taxon>Bacteria</taxon>
        <taxon>Pseudomonadati</taxon>
        <taxon>Pseudomonadota</taxon>
        <taxon>Gammaproteobacteria</taxon>
        <taxon>Pseudomonadales</taxon>
        <taxon>Pseudohongiellaceae</taxon>
        <taxon>Pseudohongiella</taxon>
    </lineage>
</organism>
<dbReference type="PROSITE" id="PS51197">
    <property type="entry name" value="HTH_RRF2_2"/>
    <property type="match status" value="1"/>
</dbReference>
<sequence>MQLTRFTDYSLRVLMYLAIHHERRCTVKEIAGFYGVSQNHLVKVVHNLAQLGYIESSKGKGGGIRLLKAPEQMNLKDLVLELEPSLTLVECFDDTTNTCRIAGNCGLKGILQQAMNAMINHLGDYTVADTLPDFPGVSSPGKNESVSTVVPIIISNTMTDQNKKKR</sequence>
<dbReference type="NCBIfam" id="TIGR00738">
    <property type="entry name" value="rrf2_super"/>
    <property type="match status" value="1"/>
</dbReference>
<dbReference type="EMBL" id="BMIY01000014">
    <property type="protein sequence ID" value="GFZ83525.1"/>
    <property type="molecule type" value="Genomic_DNA"/>
</dbReference>
<keyword evidence="3" id="KW-1185">Reference proteome</keyword>
<proteinExistence type="predicted"/>
<dbReference type="OrthoDB" id="9795923at2"/>
<dbReference type="GO" id="GO:0003700">
    <property type="term" value="F:DNA-binding transcription factor activity"/>
    <property type="evidence" value="ECO:0007669"/>
    <property type="project" value="TreeGrafter"/>
</dbReference>